<feature type="compositionally biased region" description="Gly residues" evidence="1">
    <location>
        <begin position="1"/>
        <end position="16"/>
    </location>
</feature>
<feature type="compositionally biased region" description="Basic and acidic residues" evidence="1">
    <location>
        <begin position="74"/>
        <end position="94"/>
    </location>
</feature>
<reference evidence="2" key="1">
    <citation type="submission" date="2020-02" db="EMBL/GenBank/DDBJ databases">
        <authorList>
            <person name="Meier V. D."/>
        </authorList>
    </citation>
    <scope>NUCLEOTIDE SEQUENCE</scope>
    <source>
        <strain evidence="2">AVDCRST_MAG68</strain>
    </source>
</reference>
<accession>A0A6J4KJW4</accession>
<evidence type="ECO:0000256" key="1">
    <source>
        <dbReference type="SAM" id="MobiDB-lite"/>
    </source>
</evidence>
<gene>
    <name evidence="2" type="ORF">AVDCRST_MAG68-1016</name>
</gene>
<proteinExistence type="predicted"/>
<sequence>GGAAPEGAGAGCGAAGGRHPQGLGRGRGPARRHGRAARGPPARRRGGAGAVQGAAAGPPHAPYGAGGRHGAAAGREHAGRGGDPRAAPDGDRARPQPAAGGSLRGEPRCRLREGGAGGRGQGGDLPLHPLRHSARPRAARVRRRHRGREARPGVLRARGAGPGHHAGGGQDGPPDAGDGGHGGDQNEEAARDRVLPHAAAAAQEREPAGAI</sequence>
<dbReference type="AlphaFoldDB" id="A0A6J4KJW4"/>
<feature type="compositionally biased region" description="Gly residues" evidence="1">
    <location>
        <begin position="160"/>
        <end position="183"/>
    </location>
</feature>
<feature type="compositionally biased region" description="Gly residues" evidence="1">
    <location>
        <begin position="114"/>
        <end position="123"/>
    </location>
</feature>
<dbReference type="EMBL" id="CADCTW010000058">
    <property type="protein sequence ID" value="CAA9308161.1"/>
    <property type="molecule type" value="Genomic_DNA"/>
</dbReference>
<feature type="non-terminal residue" evidence="2">
    <location>
        <position position="1"/>
    </location>
</feature>
<feature type="compositionally biased region" description="Basic residues" evidence="1">
    <location>
        <begin position="129"/>
        <end position="148"/>
    </location>
</feature>
<feature type="compositionally biased region" description="Basic residues" evidence="1">
    <location>
        <begin position="28"/>
        <end position="46"/>
    </location>
</feature>
<feature type="region of interest" description="Disordered" evidence="1">
    <location>
        <begin position="1"/>
        <end position="211"/>
    </location>
</feature>
<evidence type="ECO:0000313" key="2">
    <source>
        <dbReference type="EMBL" id="CAA9308161.1"/>
    </source>
</evidence>
<organism evidence="2">
    <name type="scientific">uncultured Gemmatimonadota bacterium</name>
    <dbReference type="NCBI Taxonomy" id="203437"/>
    <lineage>
        <taxon>Bacteria</taxon>
        <taxon>Pseudomonadati</taxon>
        <taxon>Gemmatimonadota</taxon>
        <taxon>environmental samples</taxon>
    </lineage>
</organism>
<feature type="non-terminal residue" evidence="2">
    <location>
        <position position="211"/>
    </location>
</feature>
<protein>
    <submittedName>
        <fullName evidence="2">RTX toxin transporter, determinant D</fullName>
    </submittedName>
</protein>
<name>A0A6J4KJW4_9BACT</name>